<reference evidence="2" key="1">
    <citation type="journal article" date="2019" name="bioRxiv">
        <title>The Genome of the Zebra Mussel, Dreissena polymorpha: A Resource for Invasive Species Research.</title>
        <authorList>
            <person name="McCartney M.A."/>
            <person name="Auch B."/>
            <person name="Kono T."/>
            <person name="Mallez S."/>
            <person name="Zhang Y."/>
            <person name="Obille A."/>
            <person name="Becker A."/>
            <person name="Abrahante J.E."/>
            <person name="Garbe J."/>
            <person name="Badalamenti J.P."/>
            <person name="Herman A."/>
            <person name="Mangelson H."/>
            <person name="Liachko I."/>
            <person name="Sullivan S."/>
            <person name="Sone E.D."/>
            <person name="Koren S."/>
            <person name="Silverstein K.A.T."/>
            <person name="Beckman K.B."/>
            <person name="Gohl D.M."/>
        </authorList>
    </citation>
    <scope>NUCLEOTIDE SEQUENCE</scope>
    <source>
        <strain evidence="2">Duluth1</strain>
        <tissue evidence="2">Whole animal</tissue>
    </source>
</reference>
<accession>A0A9D3Y109</accession>
<evidence type="ECO:0000313" key="2">
    <source>
        <dbReference type="EMBL" id="KAH3689855.1"/>
    </source>
</evidence>
<gene>
    <name evidence="2" type="ORF">DPMN_194627</name>
</gene>
<reference evidence="2" key="2">
    <citation type="submission" date="2020-11" db="EMBL/GenBank/DDBJ databases">
        <authorList>
            <person name="McCartney M.A."/>
            <person name="Auch B."/>
            <person name="Kono T."/>
            <person name="Mallez S."/>
            <person name="Becker A."/>
            <person name="Gohl D.M."/>
            <person name="Silverstein K.A.T."/>
            <person name="Koren S."/>
            <person name="Bechman K.B."/>
            <person name="Herman A."/>
            <person name="Abrahante J.E."/>
            <person name="Garbe J."/>
        </authorList>
    </citation>
    <scope>NUCLEOTIDE SEQUENCE</scope>
    <source>
        <strain evidence="2">Duluth1</strain>
        <tissue evidence="2">Whole animal</tissue>
    </source>
</reference>
<comment type="caution">
    <text evidence="2">The sequence shown here is derived from an EMBL/GenBank/DDBJ whole genome shotgun (WGS) entry which is preliminary data.</text>
</comment>
<proteinExistence type="predicted"/>
<dbReference type="Proteomes" id="UP000828390">
    <property type="component" value="Unassembled WGS sequence"/>
</dbReference>
<feature type="compositionally biased region" description="Basic and acidic residues" evidence="1">
    <location>
        <begin position="46"/>
        <end position="55"/>
    </location>
</feature>
<name>A0A9D3Y109_DREPO</name>
<keyword evidence="3" id="KW-1185">Reference proteome</keyword>
<protein>
    <submittedName>
        <fullName evidence="2">Uncharacterized protein</fullName>
    </submittedName>
</protein>
<evidence type="ECO:0000256" key="1">
    <source>
        <dbReference type="SAM" id="MobiDB-lite"/>
    </source>
</evidence>
<evidence type="ECO:0000313" key="3">
    <source>
        <dbReference type="Proteomes" id="UP000828390"/>
    </source>
</evidence>
<organism evidence="2 3">
    <name type="scientific">Dreissena polymorpha</name>
    <name type="common">Zebra mussel</name>
    <name type="synonym">Mytilus polymorpha</name>
    <dbReference type="NCBI Taxonomy" id="45954"/>
    <lineage>
        <taxon>Eukaryota</taxon>
        <taxon>Metazoa</taxon>
        <taxon>Spiralia</taxon>
        <taxon>Lophotrochozoa</taxon>
        <taxon>Mollusca</taxon>
        <taxon>Bivalvia</taxon>
        <taxon>Autobranchia</taxon>
        <taxon>Heteroconchia</taxon>
        <taxon>Euheterodonta</taxon>
        <taxon>Imparidentia</taxon>
        <taxon>Neoheterodontei</taxon>
        <taxon>Myida</taxon>
        <taxon>Dreissenoidea</taxon>
        <taxon>Dreissenidae</taxon>
        <taxon>Dreissena</taxon>
    </lineage>
</organism>
<feature type="region of interest" description="Disordered" evidence="1">
    <location>
        <begin position="46"/>
        <end position="71"/>
    </location>
</feature>
<dbReference type="EMBL" id="JAIWYP010000091">
    <property type="protein sequence ID" value="KAH3689855.1"/>
    <property type="molecule type" value="Genomic_DNA"/>
</dbReference>
<dbReference type="AlphaFoldDB" id="A0A9D3Y109"/>
<sequence>MTEWSHMHQPCQRLHVHMCITDKLTDLSAWERRMCLKEYFYAEDAEHRTREDEHQYKKKTSTWTPKAGRDK</sequence>